<dbReference type="CDD" id="cd01276">
    <property type="entry name" value="PKCI_related"/>
    <property type="match status" value="1"/>
</dbReference>
<dbReference type="InterPro" id="IPR011146">
    <property type="entry name" value="HIT-like"/>
</dbReference>
<dbReference type="PROSITE" id="PS00892">
    <property type="entry name" value="HIT_1"/>
    <property type="match status" value="1"/>
</dbReference>
<organism evidence="3 4">
    <name type="scientific">Litoribrevibacter euphylliae</name>
    <dbReference type="NCBI Taxonomy" id="1834034"/>
    <lineage>
        <taxon>Bacteria</taxon>
        <taxon>Pseudomonadati</taxon>
        <taxon>Pseudomonadota</taxon>
        <taxon>Gammaproteobacteria</taxon>
        <taxon>Oceanospirillales</taxon>
        <taxon>Oceanospirillaceae</taxon>
        <taxon>Litoribrevibacter</taxon>
    </lineage>
</organism>
<evidence type="ECO:0000256" key="1">
    <source>
        <dbReference type="PROSITE-ProRule" id="PRU00464"/>
    </source>
</evidence>
<name>A0ABV7HL88_9GAMM</name>
<dbReference type="InterPro" id="IPR036265">
    <property type="entry name" value="HIT-like_sf"/>
</dbReference>
<evidence type="ECO:0000313" key="3">
    <source>
        <dbReference type="EMBL" id="MFC3153504.1"/>
    </source>
</evidence>
<sequence>MSEAQETIFTKIINREIPAEVLYEDELALAFKDINPQAPVHFLVIPKKIIPTINDIAEEDREIVGHLYRVAAKVAQDLGVAADGYRAVMNCNEHGGQTVYHIHLHVLGGKPMGWPPYTEKLKV</sequence>
<dbReference type="EMBL" id="JBHRSZ010000010">
    <property type="protein sequence ID" value="MFC3153504.1"/>
    <property type="molecule type" value="Genomic_DNA"/>
</dbReference>
<protein>
    <submittedName>
        <fullName evidence="3">Histidine triad nucleotide-binding protein</fullName>
    </submittedName>
</protein>
<keyword evidence="4" id="KW-1185">Reference proteome</keyword>
<dbReference type="RefSeq" id="WP_386723427.1">
    <property type="nucleotide sequence ID" value="NZ_JBHRSZ010000010.1"/>
</dbReference>
<gene>
    <name evidence="3" type="ORF">ACFOEK_20865</name>
</gene>
<dbReference type="PROSITE" id="PS51084">
    <property type="entry name" value="HIT_2"/>
    <property type="match status" value="1"/>
</dbReference>
<comment type="caution">
    <text evidence="3">The sequence shown here is derived from an EMBL/GenBank/DDBJ whole genome shotgun (WGS) entry which is preliminary data.</text>
</comment>
<dbReference type="Gene3D" id="3.30.428.10">
    <property type="entry name" value="HIT-like"/>
    <property type="match status" value="1"/>
</dbReference>
<evidence type="ECO:0000259" key="2">
    <source>
        <dbReference type="PROSITE" id="PS51084"/>
    </source>
</evidence>
<dbReference type="InterPro" id="IPR019808">
    <property type="entry name" value="Histidine_triad_CS"/>
</dbReference>
<dbReference type="PRINTS" id="PR00332">
    <property type="entry name" value="HISTRIAD"/>
</dbReference>
<dbReference type="Proteomes" id="UP001595476">
    <property type="component" value="Unassembled WGS sequence"/>
</dbReference>
<proteinExistence type="predicted"/>
<dbReference type="PANTHER" id="PTHR23089">
    <property type="entry name" value="HISTIDINE TRIAD HIT PROTEIN"/>
    <property type="match status" value="1"/>
</dbReference>
<dbReference type="InterPro" id="IPR001310">
    <property type="entry name" value="Histidine_triad_HIT"/>
</dbReference>
<dbReference type="SUPFAM" id="SSF54197">
    <property type="entry name" value="HIT-like"/>
    <property type="match status" value="1"/>
</dbReference>
<dbReference type="Pfam" id="PF01230">
    <property type="entry name" value="HIT"/>
    <property type="match status" value="1"/>
</dbReference>
<feature type="short sequence motif" description="Histidine triad motif" evidence="1">
    <location>
        <begin position="101"/>
        <end position="105"/>
    </location>
</feature>
<accession>A0ABV7HL88</accession>
<feature type="domain" description="HIT" evidence="2">
    <location>
        <begin position="8"/>
        <end position="117"/>
    </location>
</feature>
<evidence type="ECO:0000313" key="4">
    <source>
        <dbReference type="Proteomes" id="UP001595476"/>
    </source>
</evidence>
<reference evidence="4" key="1">
    <citation type="journal article" date="2019" name="Int. J. Syst. Evol. Microbiol.">
        <title>The Global Catalogue of Microorganisms (GCM) 10K type strain sequencing project: providing services to taxonomists for standard genome sequencing and annotation.</title>
        <authorList>
            <consortium name="The Broad Institute Genomics Platform"/>
            <consortium name="The Broad Institute Genome Sequencing Center for Infectious Disease"/>
            <person name="Wu L."/>
            <person name="Ma J."/>
        </authorList>
    </citation>
    <scope>NUCLEOTIDE SEQUENCE [LARGE SCALE GENOMIC DNA]</scope>
    <source>
        <strain evidence="4">KCTC 52438</strain>
    </source>
</reference>